<dbReference type="InterPro" id="IPR045525">
    <property type="entry name" value="DUF6472"/>
</dbReference>
<dbReference type="Pfam" id="PF20076">
    <property type="entry name" value="DUF6472"/>
    <property type="match status" value="1"/>
</dbReference>
<proteinExistence type="predicted"/>
<evidence type="ECO:0000313" key="3">
    <source>
        <dbReference type="Proteomes" id="UP000194903"/>
    </source>
</evidence>
<protein>
    <recommendedName>
        <fullName evidence="1">DUF6472 domain-containing protein</fullName>
    </recommendedName>
</protein>
<comment type="caution">
    <text evidence="2">The sequence shown here is derived from an EMBL/GenBank/DDBJ whole genome shotgun (WGS) entry which is preliminary data.</text>
</comment>
<keyword evidence="3" id="KW-1185">Reference proteome</keyword>
<dbReference type="Proteomes" id="UP000194903">
    <property type="component" value="Unassembled WGS sequence"/>
</dbReference>
<gene>
    <name evidence="2" type="ORF">CBW42_10795</name>
</gene>
<organism evidence="2 3">
    <name type="scientific">Butyricicoccus porcorum</name>
    <dbReference type="NCBI Taxonomy" id="1945634"/>
    <lineage>
        <taxon>Bacteria</taxon>
        <taxon>Bacillati</taxon>
        <taxon>Bacillota</taxon>
        <taxon>Clostridia</taxon>
        <taxon>Eubacteriales</taxon>
        <taxon>Butyricicoccaceae</taxon>
        <taxon>Butyricicoccus</taxon>
    </lineage>
</organism>
<dbReference type="EMBL" id="NHOC01000009">
    <property type="protein sequence ID" value="OUM19980.1"/>
    <property type="molecule type" value="Genomic_DNA"/>
</dbReference>
<feature type="domain" description="DUF6472" evidence="1">
    <location>
        <begin position="23"/>
        <end position="77"/>
    </location>
</feature>
<name>A0A252F2Z9_9FIRM</name>
<evidence type="ECO:0000313" key="2">
    <source>
        <dbReference type="EMBL" id="OUM19980.1"/>
    </source>
</evidence>
<accession>A0A252F2Z9</accession>
<dbReference type="AlphaFoldDB" id="A0A252F2Z9"/>
<sequence>MGVPQVIIIFYLPRTKESDCFMSKCDDCMYFTYDEEFGYSVCEQDLDEDEMRHFIQDTFDNCPYYRPGDEYSIVRHQN</sequence>
<reference evidence="2 3" key="1">
    <citation type="submission" date="2017-05" db="EMBL/GenBank/DDBJ databases">
        <title>Butyricicoccus porcorum sp. nov. a butyrate-producing bacterium from the swine intestinal tract.</title>
        <authorList>
            <person name="Trachsel J."/>
            <person name="Humphrey S."/>
            <person name="Allen H.K."/>
        </authorList>
    </citation>
    <scope>NUCLEOTIDE SEQUENCE [LARGE SCALE GENOMIC DNA]</scope>
    <source>
        <strain evidence="2">BB10</strain>
    </source>
</reference>
<evidence type="ECO:0000259" key="1">
    <source>
        <dbReference type="Pfam" id="PF20076"/>
    </source>
</evidence>